<dbReference type="OrthoDB" id="191465at2"/>
<protein>
    <recommendedName>
        <fullName evidence="11">3-oxo-tetronate kinase</fullName>
        <ecNumber evidence="10">2.7.1.217</ecNumber>
    </recommendedName>
    <alternativeName>
        <fullName evidence="12">3-dehydrotetronate 4-kinase</fullName>
    </alternativeName>
</protein>
<dbReference type="EC" id="2.7.1.217" evidence="10"/>
<dbReference type="GO" id="GO:0016301">
    <property type="term" value="F:kinase activity"/>
    <property type="evidence" value="ECO:0007669"/>
    <property type="project" value="UniProtKB-KW"/>
</dbReference>
<evidence type="ECO:0000313" key="16">
    <source>
        <dbReference type="Proteomes" id="UP000234881"/>
    </source>
</evidence>
<dbReference type="EMBL" id="PKUQ01000003">
    <property type="protein sequence ID" value="PLW78582.1"/>
    <property type="molecule type" value="Genomic_DNA"/>
</dbReference>
<evidence type="ECO:0000259" key="14">
    <source>
        <dbReference type="Pfam" id="PF17042"/>
    </source>
</evidence>
<dbReference type="GO" id="GO:0005524">
    <property type="term" value="F:ATP binding"/>
    <property type="evidence" value="ECO:0007669"/>
    <property type="project" value="UniProtKB-KW"/>
</dbReference>
<evidence type="ECO:0000256" key="1">
    <source>
        <dbReference type="ARBA" id="ARBA00005715"/>
    </source>
</evidence>
<dbReference type="Proteomes" id="UP000234881">
    <property type="component" value="Unassembled WGS sequence"/>
</dbReference>
<dbReference type="SUPFAM" id="SSF142764">
    <property type="entry name" value="YgbK-like"/>
    <property type="match status" value="1"/>
</dbReference>
<evidence type="ECO:0000256" key="12">
    <source>
        <dbReference type="ARBA" id="ARBA00041377"/>
    </source>
</evidence>
<comment type="similarity">
    <text evidence="1">Belongs to the four-carbon acid sugar kinase family.</text>
</comment>
<comment type="function">
    <text evidence="9">Catalyzes the ATP-dependent phosphorylation of 3-oxo-tetronate to 3-oxo-tetronate 4-phosphate.</text>
</comment>
<dbReference type="Gene3D" id="3.40.50.10840">
    <property type="entry name" value="Putative sugar-binding, N-terminal domain"/>
    <property type="match status" value="1"/>
</dbReference>
<keyword evidence="16" id="KW-1185">Reference proteome</keyword>
<evidence type="ECO:0000256" key="11">
    <source>
        <dbReference type="ARBA" id="ARBA00039461"/>
    </source>
</evidence>
<dbReference type="InterPro" id="IPR050007">
    <property type="entry name" value="OtnK"/>
</dbReference>
<dbReference type="InterPro" id="IPR031475">
    <property type="entry name" value="NBD_C"/>
</dbReference>
<evidence type="ECO:0000256" key="8">
    <source>
        <dbReference type="ARBA" id="ARBA00036346"/>
    </source>
</evidence>
<evidence type="ECO:0000256" key="9">
    <source>
        <dbReference type="ARBA" id="ARBA00037335"/>
    </source>
</evidence>
<sequence>MSIILGAIADDFTGATDLANTLVKQGMRVVQVIGVPSGPPELGDAQAVVVALKSRTAPVDEAVSQSLTALDWLRSLGAKQIFFKYCSTFDSTDKGNIGPVSDALLEALNAEMAIVCPAFPTNHRTIYQGHLFVGDQLLSESPMKNHPLTPMCNSNLVDLMNKQSAHSVGLVPALAVRMGAMEIIQSLEQNTRDRHRFAVVDAETDEDLLEIGIAISDHLLITGGSGIALGLPHNYRRAGLMGTGQDAATPQVPGKKMVLAGSCSTATRAQLEYIKGRWPTYQLDMDKLTEPEEEIVKVCAWADAQPHDAPIVIYGSAEPKQVAIAQQKFGVEQSGQMMEFALSSCAKRLFKSGFRQIVVAGGETSGAVVSALEVTNLRIGSEIAPGVPWTESLGDQPMALALKSGNFGKESFFEDAFEMLS</sequence>
<dbReference type="InterPro" id="IPR042213">
    <property type="entry name" value="NBD_C_sf"/>
</dbReference>
<evidence type="ECO:0000256" key="6">
    <source>
        <dbReference type="ARBA" id="ARBA00023277"/>
    </source>
</evidence>
<evidence type="ECO:0000256" key="5">
    <source>
        <dbReference type="ARBA" id="ARBA00022840"/>
    </source>
</evidence>
<dbReference type="InterPro" id="IPR037051">
    <property type="entry name" value="4-carb_acid_sugar_kinase_N_sf"/>
</dbReference>
<evidence type="ECO:0000256" key="7">
    <source>
        <dbReference type="ARBA" id="ARBA00035898"/>
    </source>
</evidence>
<evidence type="ECO:0000259" key="13">
    <source>
        <dbReference type="Pfam" id="PF07005"/>
    </source>
</evidence>
<gene>
    <name evidence="15" type="ORF">C0081_03735</name>
</gene>
<feature type="domain" description="Four-carbon acid sugar kinase N-terminal" evidence="13">
    <location>
        <begin position="5"/>
        <end position="230"/>
    </location>
</feature>
<organism evidence="15 16">
    <name type="scientific">Cohaesibacter celericrescens</name>
    <dbReference type="NCBI Taxonomy" id="2067669"/>
    <lineage>
        <taxon>Bacteria</taxon>
        <taxon>Pseudomonadati</taxon>
        <taxon>Pseudomonadota</taxon>
        <taxon>Alphaproteobacteria</taxon>
        <taxon>Hyphomicrobiales</taxon>
        <taxon>Cohaesibacteraceae</taxon>
    </lineage>
</organism>
<keyword evidence="5" id="KW-0067">ATP-binding</keyword>
<keyword evidence="2" id="KW-0808">Transferase</keyword>
<keyword evidence="4" id="KW-0418">Kinase</keyword>
<dbReference type="RefSeq" id="WP_101532475.1">
    <property type="nucleotide sequence ID" value="NZ_PKUQ01000003.1"/>
</dbReference>
<dbReference type="AlphaFoldDB" id="A0A2N5XVP9"/>
<feature type="domain" description="Four-carbon acid sugar kinase nucleotide binding" evidence="14">
    <location>
        <begin position="257"/>
        <end position="413"/>
    </location>
</feature>
<comment type="catalytic activity">
    <reaction evidence="8">
        <text>3-dehydro-D-erythronate + ATP = 3-dehydro-4-O-phospho-D-erythronate + ADP + H(+)</text>
        <dbReference type="Rhea" id="RHEA:52556"/>
        <dbReference type="ChEBI" id="CHEBI:15378"/>
        <dbReference type="ChEBI" id="CHEBI:30616"/>
        <dbReference type="ChEBI" id="CHEBI:57958"/>
        <dbReference type="ChEBI" id="CHEBI:136593"/>
        <dbReference type="ChEBI" id="CHEBI:456216"/>
        <dbReference type="EC" id="2.7.1.217"/>
    </reaction>
</comment>
<evidence type="ECO:0000313" key="15">
    <source>
        <dbReference type="EMBL" id="PLW78582.1"/>
    </source>
</evidence>
<dbReference type="Pfam" id="PF07005">
    <property type="entry name" value="SBD_N"/>
    <property type="match status" value="1"/>
</dbReference>
<comment type="catalytic activity">
    <reaction evidence="7">
        <text>3-dehydro-L-erythronate + ATP = 3-dehydro-4-O-phospho-L-erythronate + ADP + H(+)</text>
        <dbReference type="Rhea" id="RHEA:52552"/>
        <dbReference type="ChEBI" id="CHEBI:15378"/>
        <dbReference type="ChEBI" id="CHEBI:30616"/>
        <dbReference type="ChEBI" id="CHEBI:136592"/>
        <dbReference type="ChEBI" id="CHEBI:136670"/>
        <dbReference type="ChEBI" id="CHEBI:456216"/>
        <dbReference type="EC" id="2.7.1.217"/>
    </reaction>
</comment>
<dbReference type="Gene3D" id="3.40.980.20">
    <property type="entry name" value="Four-carbon acid sugar kinase, nucleotide binding domain"/>
    <property type="match status" value="1"/>
</dbReference>
<name>A0A2N5XVP9_9HYPH</name>
<keyword evidence="6" id="KW-0119">Carbohydrate metabolism</keyword>
<evidence type="ECO:0000256" key="10">
    <source>
        <dbReference type="ARBA" id="ARBA00039095"/>
    </source>
</evidence>
<keyword evidence="3" id="KW-0547">Nucleotide-binding</keyword>
<dbReference type="Pfam" id="PF17042">
    <property type="entry name" value="NBD_C"/>
    <property type="match status" value="1"/>
</dbReference>
<evidence type="ECO:0000256" key="3">
    <source>
        <dbReference type="ARBA" id="ARBA00022741"/>
    </source>
</evidence>
<dbReference type="InterPro" id="IPR010737">
    <property type="entry name" value="4-carb_acid_sugar_kinase_N"/>
</dbReference>
<proteinExistence type="inferred from homology"/>
<evidence type="ECO:0000256" key="2">
    <source>
        <dbReference type="ARBA" id="ARBA00022679"/>
    </source>
</evidence>
<reference evidence="15 16" key="1">
    <citation type="submission" date="2018-01" db="EMBL/GenBank/DDBJ databases">
        <title>The draft genome sequence of Cohaesibacter sp. H1304.</title>
        <authorList>
            <person name="Wang N.-N."/>
            <person name="Du Z.-J."/>
        </authorList>
    </citation>
    <scope>NUCLEOTIDE SEQUENCE [LARGE SCALE GENOMIC DNA]</scope>
    <source>
        <strain evidence="15 16">H1304</strain>
    </source>
</reference>
<evidence type="ECO:0000256" key="4">
    <source>
        <dbReference type="ARBA" id="ARBA00022777"/>
    </source>
</evidence>
<accession>A0A2N5XVP9</accession>
<dbReference type="NCBIfam" id="NF043035">
    <property type="entry name" value="OxoTetrKin"/>
    <property type="match status" value="1"/>
</dbReference>
<comment type="caution">
    <text evidence="15">The sequence shown here is derived from an EMBL/GenBank/DDBJ whole genome shotgun (WGS) entry which is preliminary data.</text>
</comment>